<feature type="domain" description="Phospholipase/carboxylesterase/thioesterase" evidence="4">
    <location>
        <begin position="5"/>
        <end position="110"/>
    </location>
</feature>
<evidence type="ECO:0000256" key="3">
    <source>
        <dbReference type="ARBA" id="ARBA00022801"/>
    </source>
</evidence>
<evidence type="ECO:0000256" key="1">
    <source>
        <dbReference type="ARBA" id="ARBA00006499"/>
    </source>
</evidence>
<dbReference type="SUPFAM" id="SSF53474">
    <property type="entry name" value="alpha/beta-Hydrolases"/>
    <property type="match status" value="1"/>
</dbReference>
<dbReference type="Proteomes" id="UP001159428">
    <property type="component" value="Unassembled WGS sequence"/>
</dbReference>
<dbReference type="EMBL" id="CALNXJ010000013">
    <property type="protein sequence ID" value="CAH3111803.1"/>
    <property type="molecule type" value="Genomic_DNA"/>
</dbReference>
<dbReference type="GO" id="GO:0052689">
    <property type="term" value="F:carboxylic ester hydrolase activity"/>
    <property type="evidence" value="ECO:0007669"/>
    <property type="project" value="TreeGrafter"/>
</dbReference>
<comment type="caution">
    <text evidence="5">The sequence shown here is derived from an EMBL/GenBank/DDBJ whole genome shotgun (WGS) entry which is preliminary data.</text>
</comment>
<dbReference type="AlphaFoldDB" id="A0AAU9WGL4"/>
<dbReference type="InterPro" id="IPR050565">
    <property type="entry name" value="LYPA1-2/EST-like"/>
</dbReference>
<evidence type="ECO:0000313" key="6">
    <source>
        <dbReference type="Proteomes" id="UP001159428"/>
    </source>
</evidence>
<keyword evidence="6" id="KW-1185">Reference proteome</keyword>
<dbReference type="PANTHER" id="PTHR10655:SF17">
    <property type="entry name" value="LYSOPHOSPHOLIPASE-LIKE PROTEIN 1"/>
    <property type="match status" value="1"/>
</dbReference>
<protein>
    <recommendedName>
        <fullName evidence="2">palmitoyl-protein hydrolase</fullName>
        <ecNumber evidence="2">3.1.2.22</ecNumber>
    </recommendedName>
</protein>
<gene>
    <name evidence="5" type="ORF">PMEA_00004908</name>
</gene>
<dbReference type="InterPro" id="IPR003140">
    <property type="entry name" value="PLipase/COase/thioEstase"/>
</dbReference>
<dbReference type="GO" id="GO:0005737">
    <property type="term" value="C:cytoplasm"/>
    <property type="evidence" value="ECO:0007669"/>
    <property type="project" value="TreeGrafter"/>
</dbReference>
<evidence type="ECO:0000256" key="2">
    <source>
        <dbReference type="ARBA" id="ARBA00012423"/>
    </source>
</evidence>
<proteinExistence type="inferred from homology"/>
<keyword evidence="3" id="KW-0378">Hydrolase</keyword>
<dbReference type="PANTHER" id="PTHR10655">
    <property type="entry name" value="LYSOPHOSPHOLIPASE-RELATED"/>
    <property type="match status" value="1"/>
</dbReference>
<sequence>MFGIIYPQAPDITYQVHDQGHTWLLTSIFLQRNTLSPTAMERMESIDNSCSLICHLIDQEKSRGIPLDRIVIGGFGMGGNLAMHVGFRYLTNIVGVFAHSSILSTRSTVFETIRKERELNKDQKYPALFM</sequence>
<evidence type="ECO:0000313" key="5">
    <source>
        <dbReference type="EMBL" id="CAH3111803.1"/>
    </source>
</evidence>
<reference evidence="5 6" key="1">
    <citation type="submission" date="2022-05" db="EMBL/GenBank/DDBJ databases">
        <authorList>
            <consortium name="Genoscope - CEA"/>
            <person name="William W."/>
        </authorList>
    </citation>
    <scope>NUCLEOTIDE SEQUENCE [LARGE SCALE GENOMIC DNA]</scope>
</reference>
<dbReference type="Pfam" id="PF02230">
    <property type="entry name" value="Abhydrolase_2"/>
    <property type="match status" value="1"/>
</dbReference>
<dbReference type="EC" id="3.1.2.22" evidence="2"/>
<name>A0AAU9WGL4_9CNID</name>
<accession>A0AAU9WGL4</accession>
<comment type="similarity">
    <text evidence="1">Belongs to the AB hydrolase superfamily. AB hydrolase 2 family.</text>
</comment>
<dbReference type="GO" id="GO:0008474">
    <property type="term" value="F:palmitoyl-(protein) hydrolase activity"/>
    <property type="evidence" value="ECO:0007669"/>
    <property type="project" value="UniProtKB-EC"/>
</dbReference>
<organism evidence="5 6">
    <name type="scientific">Pocillopora meandrina</name>
    <dbReference type="NCBI Taxonomy" id="46732"/>
    <lineage>
        <taxon>Eukaryota</taxon>
        <taxon>Metazoa</taxon>
        <taxon>Cnidaria</taxon>
        <taxon>Anthozoa</taxon>
        <taxon>Hexacorallia</taxon>
        <taxon>Scleractinia</taxon>
        <taxon>Astrocoeniina</taxon>
        <taxon>Pocilloporidae</taxon>
        <taxon>Pocillopora</taxon>
    </lineage>
</organism>
<dbReference type="Gene3D" id="3.40.50.1820">
    <property type="entry name" value="alpha/beta hydrolase"/>
    <property type="match status" value="1"/>
</dbReference>
<dbReference type="InterPro" id="IPR029058">
    <property type="entry name" value="AB_hydrolase_fold"/>
</dbReference>
<evidence type="ECO:0000259" key="4">
    <source>
        <dbReference type="Pfam" id="PF02230"/>
    </source>
</evidence>